<dbReference type="InterPro" id="IPR050090">
    <property type="entry name" value="Tyrosine_recombinase_XerCD"/>
</dbReference>
<dbReference type="InterPro" id="IPR002104">
    <property type="entry name" value="Integrase_catalytic"/>
</dbReference>
<dbReference type="PANTHER" id="PTHR30349">
    <property type="entry name" value="PHAGE INTEGRASE-RELATED"/>
    <property type="match status" value="1"/>
</dbReference>
<dbReference type="SUPFAM" id="SSF56349">
    <property type="entry name" value="DNA breaking-rejoining enzymes"/>
    <property type="match status" value="1"/>
</dbReference>
<keyword evidence="4" id="KW-0233">DNA recombination</keyword>
<dbReference type="InterPro" id="IPR010998">
    <property type="entry name" value="Integrase_recombinase_N"/>
</dbReference>
<keyword evidence="3 5" id="KW-0238">DNA-binding</keyword>
<dbReference type="Gene3D" id="1.10.443.10">
    <property type="entry name" value="Intergrase catalytic core"/>
    <property type="match status" value="1"/>
</dbReference>
<evidence type="ECO:0000256" key="4">
    <source>
        <dbReference type="ARBA" id="ARBA00023172"/>
    </source>
</evidence>
<dbReference type="GO" id="GO:0015074">
    <property type="term" value="P:DNA integration"/>
    <property type="evidence" value="ECO:0007669"/>
    <property type="project" value="UniProtKB-KW"/>
</dbReference>
<name>A0AAU7DDV2_9BACT</name>
<feature type="domain" description="Tyr recombinase" evidence="6">
    <location>
        <begin position="202"/>
        <end position="388"/>
    </location>
</feature>
<dbReference type="InterPro" id="IPR013762">
    <property type="entry name" value="Integrase-like_cat_sf"/>
</dbReference>
<sequence length="409" mass="47421">MAINLYRRHRAECEAGHPEQFRSGEFEERKKGWKHCACLIHASGTLKGKFSRKTTGLTDWGQARELVAHWKSWDGELPAPAPELPPAVPSAYRITVERAVRDYKSELADSHAMTTIRGYGYLLTELLDFSRSRGYVYIDQWQPFDVREFRVSWGVKISTATKKMATVKAFFRYLESNRWLKENPTKLIREKHTRKEREGENAPRIPFSDDDLTRMFSACASQYAAKGKYRRRWDGQDLADFIAISVYTGLRISDVATFHVDRLKENGECRVRTTKGGNHISTWIPVWLQERIRERTKEHGGLIFGSHQTKDICVITDVWRRKLDKLWALCGPWAANPTHHRFRHTFARILLQRGVSVQDVAELLGNTEKVVRKHYAEWVPERQARLTEILQQAFTDKPKPNVIAFPGRS</sequence>
<proteinExistence type="inferred from homology"/>
<dbReference type="InterPro" id="IPR044068">
    <property type="entry name" value="CB"/>
</dbReference>
<dbReference type="InterPro" id="IPR011010">
    <property type="entry name" value="DNA_brk_join_enz"/>
</dbReference>
<dbReference type="PROSITE" id="PS51900">
    <property type="entry name" value="CB"/>
    <property type="match status" value="1"/>
</dbReference>
<dbReference type="GO" id="GO:0003677">
    <property type="term" value="F:DNA binding"/>
    <property type="evidence" value="ECO:0007669"/>
    <property type="project" value="UniProtKB-UniRule"/>
</dbReference>
<evidence type="ECO:0000256" key="1">
    <source>
        <dbReference type="ARBA" id="ARBA00008857"/>
    </source>
</evidence>
<keyword evidence="2" id="KW-0229">DNA integration</keyword>
<evidence type="ECO:0000259" key="6">
    <source>
        <dbReference type="PROSITE" id="PS51898"/>
    </source>
</evidence>
<protein>
    <submittedName>
        <fullName evidence="8">Site-specific integrase</fullName>
    </submittedName>
</protein>
<evidence type="ECO:0000259" key="7">
    <source>
        <dbReference type="PROSITE" id="PS51900"/>
    </source>
</evidence>
<feature type="domain" description="Core-binding (CB)" evidence="7">
    <location>
        <begin position="94"/>
        <end position="175"/>
    </location>
</feature>
<reference evidence="8" key="1">
    <citation type="submission" date="2023-03" db="EMBL/GenBank/DDBJ databases">
        <title>Edaphobacter sp.</title>
        <authorList>
            <person name="Huber K.J."/>
            <person name="Papendorf J."/>
            <person name="Pilke C."/>
            <person name="Bunk B."/>
            <person name="Sproeer C."/>
            <person name="Pester M."/>
        </authorList>
    </citation>
    <scope>NUCLEOTIDE SEQUENCE</scope>
    <source>
        <strain evidence="8">DSM 110680</strain>
    </source>
</reference>
<evidence type="ECO:0000256" key="2">
    <source>
        <dbReference type="ARBA" id="ARBA00022908"/>
    </source>
</evidence>
<dbReference type="GO" id="GO:0006310">
    <property type="term" value="P:DNA recombination"/>
    <property type="evidence" value="ECO:0007669"/>
    <property type="project" value="UniProtKB-KW"/>
</dbReference>
<dbReference type="PANTHER" id="PTHR30349:SF41">
    <property type="entry name" value="INTEGRASE_RECOMBINASE PROTEIN MJ0367-RELATED"/>
    <property type="match status" value="1"/>
</dbReference>
<dbReference type="PROSITE" id="PS51898">
    <property type="entry name" value="TYR_RECOMBINASE"/>
    <property type="match status" value="1"/>
</dbReference>
<evidence type="ECO:0000256" key="5">
    <source>
        <dbReference type="PROSITE-ProRule" id="PRU01248"/>
    </source>
</evidence>
<dbReference type="EMBL" id="CP121196">
    <property type="protein sequence ID" value="XBH15820.1"/>
    <property type="molecule type" value="Genomic_DNA"/>
</dbReference>
<dbReference type="CDD" id="cd00397">
    <property type="entry name" value="DNA_BRE_C"/>
    <property type="match status" value="1"/>
</dbReference>
<gene>
    <name evidence="8" type="ORF">P8935_14710</name>
</gene>
<dbReference type="Pfam" id="PF00589">
    <property type="entry name" value="Phage_integrase"/>
    <property type="match status" value="1"/>
</dbReference>
<accession>A0AAU7DDV2</accession>
<dbReference type="RefSeq" id="WP_348261052.1">
    <property type="nucleotide sequence ID" value="NZ_CP121196.1"/>
</dbReference>
<dbReference type="Gene3D" id="1.10.150.130">
    <property type="match status" value="1"/>
</dbReference>
<dbReference type="AlphaFoldDB" id="A0AAU7DDV2"/>
<evidence type="ECO:0000313" key="8">
    <source>
        <dbReference type="EMBL" id="XBH15820.1"/>
    </source>
</evidence>
<comment type="similarity">
    <text evidence="1">Belongs to the 'phage' integrase family.</text>
</comment>
<organism evidence="8">
    <name type="scientific">Telmatobacter sp. DSM 110680</name>
    <dbReference type="NCBI Taxonomy" id="3036704"/>
    <lineage>
        <taxon>Bacteria</taxon>
        <taxon>Pseudomonadati</taxon>
        <taxon>Acidobacteriota</taxon>
        <taxon>Terriglobia</taxon>
        <taxon>Terriglobales</taxon>
        <taxon>Acidobacteriaceae</taxon>
        <taxon>Telmatobacter</taxon>
    </lineage>
</organism>
<evidence type="ECO:0000256" key="3">
    <source>
        <dbReference type="ARBA" id="ARBA00023125"/>
    </source>
</evidence>